<reference evidence="1" key="1">
    <citation type="submission" date="2019-08" db="EMBL/GenBank/DDBJ databases">
        <authorList>
            <person name="Kucharzyk K."/>
            <person name="Murdoch R.W."/>
            <person name="Higgins S."/>
            <person name="Loffler F."/>
        </authorList>
    </citation>
    <scope>NUCLEOTIDE SEQUENCE</scope>
</reference>
<comment type="caution">
    <text evidence="1">The sequence shown here is derived from an EMBL/GenBank/DDBJ whole genome shotgun (WGS) entry which is preliminary data.</text>
</comment>
<evidence type="ECO:0000313" key="1">
    <source>
        <dbReference type="EMBL" id="MPL73415.1"/>
    </source>
</evidence>
<dbReference type="Gene3D" id="2.50.20.10">
    <property type="entry name" value="Lipoprotein localisation LolA/LolB/LppX"/>
    <property type="match status" value="1"/>
</dbReference>
<evidence type="ECO:0008006" key="2">
    <source>
        <dbReference type="Google" id="ProtNLM"/>
    </source>
</evidence>
<protein>
    <recommendedName>
        <fullName evidence="2">Outer-membrane lipoprotein carrier protein</fullName>
    </recommendedName>
</protein>
<gene>
    <name evidence="1" type="ORF">SDC9_19215</name>
</gene>
<dbReference type="AlphaFoldDB" id="A0A644U2D3"/>
<organism evidence="1">
    <name type="scientific">bioreactor metagenome</name>
    <dbReference type="NCBI Taxonomy" id="1076179"/>
    <lineage>
        <taxon>unclassified sequences</taxon>
        <taxon>metagenomes</taxon>
        <taxon>ecological metagenomes</taxon>
    </lineage>
</organism>
<sequence>MKRFVLLLFILINSFAFSQTSIKNGVVIDSKAEKIINSVAQKLKSESPISISFSFTEKGVKTSGQKGEFSFKGNKYFGNFSGNKIFCDGTSIWIYQQETNEVTINSVEDSQNEILNISKFISEANSKFRPKLIREEKGDYIIDLIPKTKSEFSKVRLKTNIKTNRISSIEVNYRSSKSYTYNITTYKTKVPLKESDFVFNKKNYPTANVVDLR</sequence>
<dbReference type="InterPro" id="IPR004564">
    <property type="entry name" value="OM_lipoprot_carrier_LolA-like"/>
</dbReference>
<name>A0A644U2D3_9ZZZZ</name>
<accession>A0A644U2D3</accession>
<dbReference type="SUPFAM" id="SSF89392">
    <property type="entry name" value="Prokaryotic lipoproteins and lipoprotein localization factors"/>
    <property type="match status" value="1"/>
</dbReference>
<dbReference type="InterPro" id="IPR029046">
    <property type="entry name" value="LolA/LolB/LppX"/>
</dbReference>
<proteinExistence type="predicted"/>
<dbReference type="EMBL" id="VSSQ01000072">
    <property type="protein sequence ID" value="MPL73415.1"/>
    <property type="molecule type" value="Genomic_DNA"/>
</dbReference>
<dbReference type="Pfam" id="PF03548">
    <property type="entry name" value="LolA"/>
    <property type="match status" value="1"/>
</dbReference>
<dbReference type="CDD" id="cd16325">
    <property type="entry name" value="LolA"/>
    <property type="match status" value="1"/>
</dbReference>